<keyword evidence="1" id="KW-0472">Membrane</keyword>
<accession>A0A101LVK0</accession>
<keyword evidence="1" id="KW-1133">Transmembrane helix</keyword>
<keyword evidence="1" id="KW-0812">Transmembrane</keyword>
<evidence type="ECO:0000313" key="2">
    <source>
        <dbReference type="EMBL" id="KUM46152.1"/>
    </source>
</evidence>
<evidence type="ECO:0000256" key="1">
    <source>
        <dbReference type="SAM" id="Phobius"/>
    </source>
</evidence>
<name>A0A101LVK0_PICGL</name>
<comment type="caution">
    <text evidence="2">The sequence shown here is derived from an EMBL/GenBank/DDBJ whole genome shotgun (WGS) entry which is preliminary data.</text>
</comment>
<feature type="transmembrane region" description="Helical" evidence="1">
    <location>
        <begin position="65"/>
        <end position="87"/>
    </location>
</feature>
<geneLocation type="mitochondrion" evidence="2"/>
<keyword evidence="2" id="KW-0496">Mitochondrion</keyword>
<dbReference type="EMBL" id="LKAM01000013">
    <property type="protein sequence ID" value="KUM46152.1"/>
    <property type="molecule type" value="Genomic_DNA"/>
</dbReference>
<dbReference type="AlphaFoldDB" id="A0A101LVK0"/>
<organism evidence="2">
    <name type="scientific">Picea glauca</name>
    <name type="common">White spruce</name>
    <name type="synonym">Pinus glauca</name>
    <dbReference type="NCBI Taxonomy" id="3330"/>
    <lineage>
        <taxon>Eukaryota</taxon>
        <taxon>Viridiplantae</taxon>
        <taxon>Streptophyta</taxon>
        <taxon>Embryophyta</taxon>
        <taxon>Tracheophyta</taxon>
        <taxon>Spermatophyta</taxon>
        <taxon>Pinopsida</taxon>
        <taxon>Pinidae</taxon>
        <taxon>Conifers I</taxon>
        <taxon>Pinales</taxon>
        <taxon>Pinaceae</taxon>
        <taxon>Picea</taxon>
    </lineage>
</organism>
<proteinExistence type="predicted"/>
<protein>
    <submittedName>
        <fullName evidence="2">Uncharacterized protein</fullName>
    </submittedName>
</protein>
<gene>
    <name evidence="2" type="ORF">ABT39_MTgene1958</name>
</gene>
<sequence>MDKPLTPSQDENQDALTYSPLTPASSRIAVDKPISFTSPIFSNYWNSMLINRSHILFNASRSLHLYIYISFSVVAAGSMNISIFGSYGRPHVSFRNL</sequence>
<reference evidence="2" key="1">
    <citation type="journal article" date="2015" name="Genome Biol. Evol.">
        <title>Organellar Genomes of White Spruce (Picea glauca): Assembly and Annotation.</title>
        <authorList>
            <person name="Jackman S.D."/>
            <person name="Warren R.L."/>
            <person name="Gibb E.A."/>
            <person name="Vandervalk B.P."/>
            <person name="Mohamadi H."/>
            <person name="Chu J."/>
            <person name="Raymond A."/>
            <person name="Pleasance S."/>
            <person name="Coope R."/>
            <person name="Wildung M.R."/>
            <person name="Ritland C.E."/>
            <person name="Bousquet J."/>
            <person name="Jones S.J."/>
            <person name="Bohlmann J."/>
            <person name="Birol I."/>
        </authorList>
    </citation>
    <scope>NUCLEOTIDE SEQUENCE [LARGE SCALE GENOMIC DNA]</scope>
    <source>
        <tissue evidence="2">Flushing bud</tissue>
    </source>
</reference>